<dbReference type="Proteomes" id="UP000821865">
    <property type="component" value="Chromosome 5"/>
</dbReference>
<gene>
    <name evidence="1" type="ORF">HPB49_009403</name>
</gene>
<reference evidence="1" key="1">
    <citation type="submission" date="2020-05" db="EMBL/GenBank/DDBJ databases">
        <title>Large-scale comparative analyses of tick genomes elucidate their genetic diversity and vector capacities.</title>
        <authorList>
            <person name="Jia N."/>
            <person name="Wang J."/>
            <person name="Shi W."/>
            <person name="Du L."/>
            <person name="Sun Y."/>
            <person name="Zhan W."/>
            <person name="Jiang J."/>
            <person name="Wang Q."/>
            <person name="Zhang B."/>
            <person name="Ji P."/>
            <person name="Sakyi L.B."/>
            <person name="Cui X."/>
            <person name="Yuan T."/>
            <person name="Jiang B."/>
            <person name="Yang W."/>
            <person name="Lam T.T.-Y."/>
            <person name="Chang Q."/>
            <person name="Ding S."/>
            <person name="Wang X."/>
            <person name="Zhu J."/>
            <person name="Ruan X."/>
            <person name="Zhao L."/>
            <person name="Wei J."/>
            <person name="Que T."/>
            <person name="Du C."/>
            <person name="Cheng J."/>
            <person name="Dai P."/>
            <person name="Han X."/>
            <person name="Huang E."/>
            <person name="Gao Y."/>
            <person name="Liu J."/>
            <person name="Shao H."/>
            <person name="Ye R."/>
            <person name="Li L."/>
            <person name="Wei W."/>
            <person name="Wang X."/>
            <person name="Wang C."/>
            <person name="Yang T."/>
            <person name="Huo Q."/>
            <person name="Li W."/>
            <person name="Guo W."/>
            <person name="Chen H."/>
            <person name="Zhou L."/>
            <person name="Ni X."/>
            <person name="Tian J."/>
            <person name="Zhou Y."/>
            <person name="Sheng Y."/>
            <person name="Liu T."/>
            <person name="Pan Y."/>
            <person name="Xia L."/>
            <person name="Li J."/>
            <person name="Zhao F."/>
            <person name="Cao W."/>
        </authorList>
    </citation>
    <scope>NUCLEOTIDE SEQUENCE</scope>
    <source>
        <strain evidence="1">Dsil-2018</strain>
    </source>
</reference>
<keyword evidence="2" id="KW-1185">Reference proteome</keyword>
<name>A0ACB8CQW8_DERSI</name>
<sequence>MTDPSASSSSSLAPASEVPSGSNPSQPRSTRTEAETWVLIRLWEDQLSQLRGEKRNEKYMTPLPQLFLAQSGIRRTRRQVQTKIDNLTQRYRQQQQCCPQERKRQSATETFRNNLLEPQNKLIATLLDATKIHQALRER</sequence>
<organism evidence="1 2">
    <name type="scientific">Dermacentor silvarum</name>
    <name type="common">Tick</name>
    <dbReference type="NCBI Taxonomy" id="543639"/>
    <lineage>
        <taxon>Eukaryota</taxon>
        <taxon>Metazoa</taxon>
        <taxon>Ecdysozoa</taxon>
        <taxon>Arthropoda</taxon>
        <taxon>Chelicerata</taxon>
        <taxon>Arachnida</taxon>
        <taxon>Acari</taxon>
        <taxon>Parasitiformes</taxon>
        <taxon>Ixodida</taxon>
        <taxon>Ixodoidea</taxon>
        <taxon>Ixodidae</taxon>
        <taxon>Rhipicephalinae</taxon>
        <taxon>Dermacentor</taxon>
    </lineage>
</organism>
<protein>
    <submittedName>
        <fullName evidence="1">Uncharacterized protein</fullName>
    </submittedName>
</protein>
<proteinExistence type="predicted"/>
<comment type="caution">
    <text evidence="1">The sequence shown here is derived from an EMBL/GenBank/DDBJ whole genome shotgun (WGS) entry which is preliminary data.</text>
</comment>
<accession>A0ACB8CQW8</accession>
<dbReference type="EMBL" id="CM023474">
    <property type="protein sequence ID" value="KAH7949415.1"/>
    <property type="molecule type" value="Genomic_DNA"/>
</dbReference>
<evidence type="ECO:0000313" key="2">
    <source>
        <dbReference type="Proteomes" id="UP000821865"/>
    </source>
</evidence>
<evidence type="ECO:0000313" key="1">
    <source>
        <dbReference type="EMBL" id="KAH7949415.1"/>
    </source>
</evidence>